<evidence type="ECO:0000256" key="1">
    <source>
        <dbReference type="SAM" id="Phobius"/>
    </source>
</evidence>
<name>A0A7C9M4M0_9DEIO</name>
<reference evidence="2 3" key="1">
    <citation type="submission" date="2019-12" db="EMBL/GenBank/DDBJ databases">
        <title>Deinococcus sp. HMF7620 Genome sequencing and assembly.</title>
        <authorList>
            <person name="Kang H."/>
            <person name="Kim H."/>
            <person name="Joh K."/>
        </authorList>
    </citation>
    <scope>NUCLEOTIDE SEQUENCE [LARGE SCALE GENOMIC DNA]</scope>
    <source>
        <strain evidence="2 3">HMF7620</strain>
    </source>
</reference>
<sequence length="200" mass="22138">MTRAGANRNQPQPMSTGERALAVLLMPVMLLLYLSPILVVGGGIVWFGLLFGENGTRVQRQIEQAFTAQDQPAFEALSRAEQRQVVQQLNTVADLATQTNQATLTTCRPERVPLAHDTLGQLKAAQLVVPPGMTSVREQLKWLTSDVNYAVTHCRVTRSRFGEAGKASFGNSVWRLKQQIGHLRALLPTTSPRPNRVRRD</sequence>
<comment type="caution">
    <text evidence="2">The sequence shown here is derived from an EMBL/GenBank/DDBJ whole genome shotgun (WGS) entry which is preliminary data.</text>
</comment>
<proteinExistence type="predicted"/>
<dbReference type="Proteomes" id="UP000483286">
    <property type="component" value="Unassembled WGS sequence"/>
</dbReference>
<accession>A0A7C9M4M0</accession>
<dbReference type="EMBL" id="WQLB01000045">
    <property type="protein sequence ID" value="MVN89162.1"/>
    <property type="molecule type" value="Genomic_DNA"/>
</dbReference>
<evidence type="ECO:0000313" key="3">
    <source>
        <dbReference type="Proteomes" id="UP000483286"/>
    </source>
</evidence>
<dbReference type="RefSeq" id="WP_157461423.1">
    <property type="nucleotide sequence ID" value="NZ_WQLB01000045.1"/>
</dbReference>
<evidence type="ECO:0000313" key="2">
    <source>
        <dbReference type="EMBL" id="MVN89162.1"/>
    </source>
</evidence>
<keyword evidence="1" id="KW-0812">Transmembrane</keyword>
<dbReference type="AlphaFoldDB" id="A0A7C9M4M0"/>
<keyword evidence="1" id="KW-1133">Transmembrane helix</keyword>
<organism evidence="2 3">
    <name type="scientific">Deinococcus arboris</name>
    <dbReference type="NCBI Taxonomy" id="2682977"/>
    <lineage>
        <taxon>Bacteria</taxon>
        <taxon>Thermotogati</taxon>
        <taxon>Deinococcota</taxon>
        <taxon>Deinococci</taxon>
        <taxon>Deinococcales</taxon>
        <taxon>Deinococcaceae</taxon>
        <taxon>Deinococcus</taxon>
    </lineage>
</organism>
<keyword evidence="3" id="KW-1185">Reference proteome</keyword>
<feature type="transmembrane region" description="Helical" evidence="1">
    <location>
        <begin position="20"/>
        <end position="51"/>
    </location>
</feature>
<keyword evidence="1" id="KW-0472">Membrane</keyword>
<protein>
    <submittedName>
        <fullName evidence="2">Uncharacterized protein</fullName>
    </submittedName>
</protein>
<gene>
    <name evidence="2" type="ORF">GO986_20715</name>
</gene>